<accession>A0ABP9EE64</accession>
<sequence>MARTSRAGGAGQAVVVTDDEELLDEVVRLAAAAGVELERVPDAAGLRRRWHSAGLVLVDEDAARAVGPLRLGRREGVVVLCRGEPPGSVWERAVGIGAEHVVSLPEGEDWLVGALADAGPAAAGAGPGRVVAVVGGRGGAGASVLAVAVAAQAVERAGTHGTRVLLVDCDPLGGGLDLLAGAEELEGFRWSGLALGGGGGGRVAAASLHEALPSPDGVLTVLACDRAGGGPDPGAALAVVEAGRRAGEVVVCDLPRHPTDTALAVADAADLLVVVVPAEVRAVAAAARVAEPLVERGVPLRLVVRGPAPGGLDADDVAHALGLEVLASVAPEPGLAAALDRGTVPGLRAGPLQDAAAAVLDALEAVADPGRAA</sequence>
<evidence type="ECO:0000313" key="3">
    <source>
        <dbReference type="Proteomes" id="UP001500457"/>
    </source>
</evidence>
<name>A0ABP9EE64_9PSEU</name>
<dbReference type="RefSeq" id="WP_274232870.1">
    <property type="nucleotide sequence ID" value="NZ_BAABHQ010000006.1"/>
</dbReference>
<dbReference type="InterPro" id="IPR027417">
    <property type="entry name" value="P-loop_NTPase"/>
</dbReference>
<organism evidence="2 3">
    <name type="scientific">Actinomycetospora straminea</name>
    <dbReference type="NCBI Taxonomy" id="663607"/>
    <lineage>
        <taxon>Bacteria</taxon>
        <taxon>Bacillati</taxon>
        <taxon>Actinomycetota</taxon>
        <taxon>Actinomycetes</taxon>
        <taxon>Pseudonocardiales</taxon>
        <taxon>Pseudonocardiaceae</taxon>
        <taxon>Actinomycetospora</taxon>
    </lineage>
</organism>
<proteinExistence type="predicted"/>
<dbReference type="EMBL" id="BAABHQ010000006">
    <property type="protein sequence ID" value="GAA4875878.1"/>
    <property type="molecule type" value="Genomic_DNA"/>
</dbReference>
<evidence type="ECO:0000259" key="1">
    <source>
        <dbReference type="Pfam" id="PF26563"/>
    </source>
</evidence>
<evidence type="ECO:0000313" key="2">
    <source>
        <dbReference type="EMBL" id="GAA4875878.1"/>
    </source>
</evidence>
<dbReference type="NCBIfam" id="TIGR03815">
    <property type="entry name" value="CpaE_hom_Actino"/>
    <property type="match status" value="1"/>
</dbReference>
<dbReference type="InterPro" id="IPR022521">
    <property type="entry name" value="Rv3660c"/>
</dbReference>
<dbReference type="Gene3D" id="3.40.50.300">
    <property type="entry name" value="P-loop containing nucleotide triphosphate hydrolases"/>
    <property type="match status" value="1"/>
</dbReference>
<comment type="caution">
    <text evidence="2">The sequence shown here is derived from an EMBL/GenBank/DDBJ whole genome shotgun (WGS) entry which is preliminary data.</text>
</comment>
<keyword evidence="3" id="KW-1185">Reference proteome</keyword>
<protein>
    <submittedName>
        <fullName evidence="2">CpaE-like family protein</fullName>
    </submittedName>
</protein>
<dbReference type="InterPro" id="IPR059050">
    <property type="entry name" value="Rv3660c_N"/>
</dbReference>
<reference evidence="3" key="1">
    <citation type="journal article" date="2019" name="Int. J. Syst. Evol. Microbiol.">
        <title>The Global Catalogue of Microorganisms (GCM) 10K type strain sequencing project: providing services to taxonomists for standard genome sequencing and annotation.</title>
        <authorList>
            <consortium name="The Broad Institute Genomics Platform"/>
            <consortium name="The Broad Institute Genome Sequencing Center for Infectious Disease"/>
            <person name="Wu L."/>
            <person name="Ma J."/>
        </authorList>
    </citation>
    <scope>NUCLEOTIDE SEQUENCE [LARGE SCALE GENOMIC DNA]</scope>
    <source>
        <strain evidence="3">JCM 17983</strain>
    </source>
</reference>
<dbReference type="PANTHER" id="PTHR43384">
    <property type="entry name" value="SEPTUM SITE-DETERMINING PROTEIN MIND HOMOLOG, CHLOROPLASTIC-RELATED"/>
    <property type="match status" value="1"/>
</dbReference>
<dbReference type="SUPFAM" id="SSF52540">
    <property type="entry name" value="P-loop containing nucleoside triphosphate hydrolases"/>
    <property type="match status" value="1"/>
</dbReference>
<dbReference type="InterPro" id="IPR050625">
    <property type="entry name" value="ParA/MinD_ATPase"/>
</dbReference>
<gene>
    <name evidence="2" type="ORF">GCM10023203_27630</name>
</gene>
<dbReference type="PANTHER" id="PTHR43384:SF11">
    <property type="entry name" value="SEPTUM SITE DETERMINING PROTEIN"/>
    <property type="match status" value="1"/>
</dbReference>
<dbReference type="Proteomes" id="UP001500457">
    <property type="component" value="Unassembled WGS sequence"/>
</dbReference>
<feature type="domain" description="Rv3660c-like CheY-like N-terminal" evidence="1">
    <location>
        <begin position="16"/>
        <end position="122"/>
    </location>
</feature>
<dbReference type="Pfam" id="PF26563">
    <property type="entry name" value="Rv3660c_N"/>
    <property type="match status" value="1"/>
</dbReference>